<dbReference type="PANTHER" id="PTHR37176:SF1">
    <property type="entry name" value="PROTEIN DOUBLE-STRAND BREAK FORMATION"/>
    <property type="match status" value="1"/>
</dbReference>
<dbReference type="OrthoDB" id="1925581at2759"/>
<proteinExistence type="predicted"/>
<reference evidence="1" key="3">
    <citation type="submission" date="2020-06" db="EMBL/GenBank/DDBJ databases">
        <title>Helianthus annuus Genome sequencing and assembly Release 2.</title>
        <authorList>
            <person name="Gouzy J."/>
            <person name="Langlade N."/>
            <person name="Munos S."/>
        </authorList>
    </citation>
    <scope>NUCLEOTIDE SEQUENCE</scope>
    <source>
        <tissue evidence="1">Leaves</tissue>
    </source>
</reference>
<dbReference type="FunCoup" id="A0A251U794">
    <property type="interactions" value="1"/>
</dbReference>
<name>A0A251U794_HELAN</name>
<evidence type="ECO:0000313" key="1">
    <source>
        <dbReference type="EMBL" id="KAF5795903.1"/>
    </source>
</evidence>
<dbReference type="Proteomes" id="UP000215914">
    <property type="component" value="Chromosome 8"/>
</dbReference>
<organism evidence="2 3">
    <name type="scientific">Helianthus annuus</name>
    <name type="common">Common sunflower</name>
    <dbReference type="NCBI Taxonomy" id="4232"/>
    <lineage>
        <taxon>Eukaryota</taxon>
        <taxon>Viridiplantae</taxon>
        <taxon>Streptophyta</taxon>
        <taxon>Embryophyta</taxon>
        <taxon>Tracheophyta</taxon>
        <taxon>Spermatophyta</taxon>
        <taxon>Magnoliopsida</taxon>
        <taxon>eudicotyledons</taxon>
        <taxon>Gunneridae</taxon>
        <taxon>Pentapetalae</taxon>
        <taxon>asterids</taxon>
        <taxon>campanulids</taxon>
        <taxon>Asterales</taxon>
        <taxon>Asteraceae</taxon>
        <taxon>Asteroideae</taxon>
        <taxon>Heliantheae alliance</taxon>
        <taxon>Heliantheae</taxon>
        <taxon>Helianthus</taxon>
    </lineage>
</organism>
<accession>A0A251U794</accession>
<keyword evidence="3" id="KW-1185">Reference proteome</keyword>
<reference evidence="1 3" key="1">
    <citation type="journal article" date="2017" name="Nature">
        <title>The sunflower genome provides insights into oil metabolism, flowering and Asterid evolution.</title>
        <authorList>
            <person name="Badouin H."/>
            <person name="Gouzy J."/>
            <person name="Grassa C.J."/>
            <person name="Murat F."/>
            <person name="Staton S.E."/>
            <person name="Cottret L."/>
            <person name="Lelandais-Briere C."/>
            <person name="Owens G.L."/>
            <person name="Carrere S."/>
            <person name="Mayjonade B."/>
            <person name="Legrand L."/>
            <person name="Gill N."/>
            <person name="Kane N.C."/>
            <person name="Bowers J.E."/>
            <person name="Hubner S."/>
            <person name="Bellec A."/>
            <person name="Berard A."/>
            <person name="Berges H."/>
            <person name="Blanchet N."/>
            <person name="Boniface M.C."/>
            <person name="Brunel D."/>
            <person name="Catrice O."/>
            <person name="Chaidir N."/>
            <person name="Claudel C."/>
            <person name="Donnadieu C."/>
            <person name="Faraut T."/>
            <person name="Fievet G."/>
            <person name="Helmstetter N."/>
            <person name="King M."/>
            <person name="Knapp S.J."/>
            <person name="Lai Z."/>
            <person name="Le Paslier M.C."/>
            <person name="Lippi Y."/>
            <person name="Lorenzon L."/>
            <person name="Mandel J.R."/>
            <person name="Marage G."/>
            <person name="Marchand G."/>
            <person name="Marquand E."/>
            <person name="Bret-Mestries E."/>
            <person name="Morien E."/>
            <person name="Nambeesan S."/>
            <person name="Nguyen T."/>
            <person name="Pegot-Espagnet P."/>
            <person name="Pouilly N."/>
            <person name="Raftis F."/>
            <person name="Sallet E."/>
            <person name="Schiex T."/>
            <person name="Thomas J."/>
            <person name="Vandecasteele C."/>
            <person name="Vares D."/>
            <person name="Vear F."/>
            <person name="Vautrin S."/>
            <person name="Crespi M."/>
            <person name="Mangin B."/>
            <person name="Burke J.M."/>
            <person name="Salse J."/>
            <person name="Munos S."/>
            <person name="Vincourt P."/>
            <person name="Rieseberg L.H."/>
            <person name="Langlade N.B."/>
        </authorList>
    </citation>
    <scope>NUCLEOTIDE SEQUENCE [LARGE SCALE GENOMIC DNA]</scope>
    <source>
        <strain evidence="3">cv. SF193</strain>
        <tissue evidence="1">Leaves</tissue>
    </source>
</reference>
<dbReference type="AlphaFoldDB" id="A0A251U794"/>
<dbReference type="PANTHER" id="PTHR37176">
    <property type="entry name" value="F10K1.23"/>
    <property type="match status" value="1"/>
</dbReference>
<dbReference type="Gramene" id="mRNA:HanXRQr2_Chr08g0345141">
    <property type="protein sequence ID" value="mRNA:HanXRQr2_Chr08g0345141"/>
    <property type="gene ID" value="HanXRQr2_Chr08g0345141"/>
</dbReference>
<sequence length="236" mass="27252">MCISHQISLFCSLIQARRFDDGTLRILESILTTRDVKSLLDLQHSLKNFMRRESVTVLREINELHVDHKLLILEFFVCAFAITGDLESCLALRYEALVLREVNCGVDQRLHVSYSEWFAFAEHAVENRFYAIARKACEKALACFQTNDKLKTKDADTLSEHMEAIRKVKRLKDLATVRGSSQSVQAQTVEYLKTKIIQHDKASTRVIKEKQPSASFLFRNGIKKHNARKLQELQRL</sequence>
<reference evidence="2" key="2">
    <citation type="submission" date="2017-02" db="EMBL/GenBank/DDBJ databases">
        <title>Sunflower complete genome.</title>
        <authorList>
            <person name="Langlade N."/>
            <person name="Munos S."/>
        </authorList>
    </citation>
    <scope>NUCLEOTIDE SEQUENCE [LARGE SCALE GENOMIC DNA]</scope>
    <source>
        <tissue evidence="2">Leaves</tissue>
    </source>
</reference>
<dbReference type="InParanoid" id="A0A251U794"/>
<dbReference type="InterPro" id="IPR044969">
    <property type="entry name" value="DFO"/>
</dbReference>
<protein>
    <submittedName>
        <fullName evidence="2">Uncharacterized protein</fullName>
    </submittedName>
</protein>
<dbReference type="EMBL" id="MNCJ02000323">
    <property type="protein sequence ID" value="KAF5795903.1"/>
    <property type="molecule type" value="Genomic_DNA"/>
</dbReference>
<dbReference type="GO" id="GO:0042138">
    <property type="term" value="P:meiotic DNA double-strand break formation"/>
    <property type="evidence" value="ECO:0007669"/>
    <property type="project" value="InterPro"/>
</dbReference>
<evidence type="ECO:0000313" key="2">
    <source>
        <dbReference type="EMBL" id="OTG19004.1"/>
    </source>
</evidence>
<dbReference type="OMA" id="RNCAMAS"/>
<gene>
    <name evidence="2" type="ORF">HannXRQ_Chr08g0229231</name>
    <name evidence="1" type="ORF">HanXRQr2_Chr08g0345141</name>
</gene>
<dbReference type="EMBL" id="CM007897">
    <property type="protein sequence ID" value="OTG19004.1"/>
    <property type="molecule type" value="Genomic_DNA"/>
</dbReference>
<evidence type="ECO:0000313" key="3">
    <source>
        <dbReference type="Proteomes" id="UP000215914"/>
    </source>
</evidence>
<dbReference type="STRING" id="4232.A0A251U794"/>